<comment type="caution">
    <text evidence="2">The sequence shown here is derived from an EMBL/GenBank/DDBJ whole genome shotgun (WGS) entry which is preliminary data.</text>
</comment>
<evidence type="ECO:0000313" key="3">
    <source>
        <dbReference type="Proteomes" id="UP000499080"/>
    </source>
</evidence>
<feature type="region of interest" description="Disordered" evidence="1">
    <location>
        <begin position="27"/>
        <end position="53"/>
    </location>
</feature>
<protein>
    <submittedName>
        <fullName evidence="2">Uncharacterized protein</fullName>
    </submittedName>
</protein>
<organism evidence="2 3">
    <name type="scientific">Araneus ventricosus</name>
    <name type="common">Orbweaver spider</name>
    <name type="synonym">Epeira ventricosa</name>
    <dbReference type="NCBI Taxonomy" id="182803"/>
    <lineage>
        <taxon>Eukaryota</taxon>
        <taxon>Metazoa</taxon>
        <taxon>Ecdysozoa</taxon>
        <taxon>Arthropoda</taxon>
        <taxon>Chelicerata</taxon>
        <taxon>Arachnida</taxon>
        <taxon>Araneae</taxon>
        <taxon>Araneomorphae</taxon>
        <taxon>Entelegynae</taxon>
        <taxon>Araneoidea</taxon>
        <taxon>Araneidae</taxon>
        <taxon>Araneus</taxon>
    </lineage>
</organism>
<keyword evidence="3" id="KW-1185">Reference proteome</keyword>
<accession>A0A4Y2DWZ1</accession>
<gene>
    <name evidence="2" type="ORF">AVEN_147897_1</name>
</gene>
<dbReference type="AlphaFoldDB" id="A0A4Y2DWZ1"/>
<sequence length="110" mass="12186">MLIATTFSLSQEQLDSVLKFCCNDRRAKSEAASRSDSSDSRRIEPAQPKSEKKTACVSLFWLHQSSKSANSTLLLSPRSQATDVWLEDEVTSSLCFPYAGHLKSPLTSPF</sequence>
<dbReference type="EMBL" id="BGPR01000459">
    <property type="protein sequence ID" value="GBM21412.1"/>
    <property type="molecule type" value="Genomic_DNA"/>
</dbReference>
<evidence type="ECO:0000313" key="2">
    <source>
        <dbReference type="EMBL" id="GBM21412.1"/>
    </source>
</evidence>
<name>A0A4Y2DWZ1_ARAVE</name>
<proteinExistence type="predicted"/>
<reference evidence="2 3" key="1">
    <citation type="journal article" date="2019" name="Sci. Rep.">
        <title>Orb-weaving spider Araneus ventricosus genome elucidates the spidroin gene catalogue.</title>
        <authorList>
            <person name="Kono N."/>
            <person name="Nakamura H."/>
            <person name="Ohtoshi R."/>
            <person name="Moran D.A.P."/>
            <person name="Shinohara A."/>
            <person name="Yoshida Y."/>
            <person name="Fujiwara M."/>
            <person name="Mori M."/>
            <person name="Tomita M."/>
            <person name="Arakawa K."/>
        </authorList>
    </citation>
    <scope>NUCLEOTIDE SEQUENCE [LARGE SCALE GENOMIC DNA]</scope>
</reference>
<dbReference type="Proteomes" id="UP000499080">
    <property type="component" value="Unassembled WGS sequence"/>
</dbReference>
<evidence type="ECO:0000256" key="1">
    <source>
        <dbReference type="SAM" id="MobiDB-lite"/>
    </source>
</evidence>